<comment type="similarity">
    <text evidence="2">Belongs to the Asx family.</text>
</comment>
<comment type="subcellular location">
    <subcellularLocation>
        <location evidence="1">Nucleus</location>
    </subcellularLocation>
</comment>
<protein>
    <submittedName>
        <fullName evidence="12">ASXL</fullName>
    </submittedName>
</protein>
<dbReference type="OrthoDB" id="9348951at2759"/>
<dbReference type="GO" id="GO:0035517">
    <property type="term" value="C:PR-DUB complex"/>
    <property type="evidence" value="ECO:0007669"/>
    <property type="project" value="TreeGrafter"/>
</dbReference>
<keyword evidence="9" id="KW-0539">Nucleus</keyword>
<keyword evidence="3" id="KW-0678">Repressor</keyword>
<evidence type="ECO:0000256" key="8">
    <source>
        <dbReference type="ARBA" id="ARBA00023163"/>
    </source>
</evidence>
<name>A0A812CZC6_ACAPH</name>
<feature type="compositionally biased region" description="Polar residues" evidence="10">
    <location>
        <begin position="690"/>
        <end position="706"/>
    </location>
</feature>
<feature type="region of interest" description="Disordered" evidence="10">
    <location>
        <begin position="492"/>
        <end position="512"/>
    </location>
</feature>
<evidence type="ECO:0000256" key="1">
    <source>
        <dbReference type="ARBA" id="ARBA00004123"/>
    </source>
</evidence>
<keyword evidence="6" id="KW-0862">Zinc</keyword>
<evidence type="ECO:0000313" key="13">
    <source>
        <dbReference type="Proteomes" id="UP000597762"/>
    </source>
</evidence>
<feature type="region of interest" description="Disordered" evidence="10">
    <location>
        <begin position="402"/>
        <end position="471"/>
    </location>
</feature>
<dbReference type="EMBL" id="CAHIKZ030002148">
    <property type="protein sequence ID" value="CAE1281953.1"/>
    <property type="molecule type" value="Genomic_DNA"/>
</dbReference>
<dbReference type="GO" id="GO:0009887">
    <property type="term" value="P:animal organ morphogenesis"/>
    <property type="evidence" value="ECO:0007669"/>
    <property type="project" value="TreeGrafter"/>
</dbReference>
<feature type="region of interest" description="Disordered" evidence="10">
    <location>
        <begin position="768"/>
        <end position="854"/>
    </location>
</feature>
<feature type="region of interest" description="Disordered" evidence="10">
    <location>
        <begin position="719"/>
        <end position="753"/>
    </location>
</feature>
<keyword evidence="4" id="KW-0479">Metal-binding</keyword>
<dbReference type="AlphaFoldDB" id="A0A812CZC6"/>
<feature type="compositionally biased region" description="Polar residues" evidence="10">
    <location>
        <begin position="407"/>
        <end position="422"/>
    </location>
</feature>
<feature type="compositionally biased region" description="Low complexity" evidence="10">
    <location>
        <begin position="787"/>
        <end position="798"/>
    </location>
</feature>
<feature type="compositionally biased region" description="Low complexity" evidence="10">
    <location>
        <begin position="887"/>
        <end position="909"/>
    </location>
</feature>
<feature type="region of interest" description="Disordered" evidence="10">
    <location>
        <begin position="363"/>
        <end position="383"/>
    </location>
</feature>
<evidence type="ECO:0000256" key="5">
    <source>
        <dbReference type="ARBA" id="ARBA00022771"/>
    </source>
</evidence>
<feature type="region of interest" description="Disordered" evidence="10">
    <location>
        <begin position="876"/>
        <end position="946"/>
    </location>
</feature>
<evidence type="ECO:0000256" key="10">
    <source>
        <dbReference type="SAM" id="MobiDB-lite"/>
    </source>
</evidence>
<evidence type="ECO:0000256" key="3">
    <source>
        <dbReference type="ARBA" id="ARBA00022491"/>
    </source>
</evidence>
<feature type="compositionally biased region" description="Polar residues" evidence="10">
    <location>
        <begin position="602"/>
        <end position="624"/>
    </location>
</feature>
<feature type="domain" description="DEUBAD" evidence="11">
    <location>
        <begin position="291"/>
        <end position="400"/>
    </location>
</feature>
<dbReference type="Pfam" id="PF13919">
    <property type="entry name" value="ASXH"/>
    <property type="match status" value="1"/>
</dbReference>
<feature type="compositionally biased region" description="Polar residues" evidence="10">
    <location>
        <begin position="799"/>
        <end position="826"/>
    </location>
</feature>
<dbReference type="InterPro" id="IPR028020">
    <property type="entry name" value="ASX_DEUBAD_dom"/>
</dbReference>
<feature type="compositionally biased region" description="Low complexity" evidence="10">
    <location>
        <begin position="919"/>
        <end position="933"/>
    </location>
</feature>
<evidence type="ECO:0000256" key="9">
    <source>
        <dbReference type="ARBA" id="ARBA00023242"/>
    </source>
</evidence>
<dbReference type="InterPro" id="IPR044867">
    <property type="entry name" value="DEUBAD_dom"/>
</dbReference>
<feature type="compositionally biased region" description="Polar residues" evidence="10">
    <location>
        <begin position="936"/>
        <end position="946"/>
    </location>
</feature>
<keyword evidence="7" id="KW-0805">Transcription regulation</keyword>
<dbReference type="InterPro" id="IPR026905">
    <property type="entry name" value="ASX-like_PHD"/>
</dbReference>
<evidence type="ECO:0000256" key="6">
    <source>
        <dbReference type="ARBA" id="ARBA00022833"/>
    </source>
</evidence>
<sequence>MQTENSRDKQSKKKKGRSWSEASKIDEVIVESAESSSLVVQQQTNPAFEELRVAEVAVPSAGATILEDGDTSEMVLLKAAVAKEKKKDKVCGGGGGITSSDSQTQEVLLHQLQAQPNGEQPIATPVAAITVSRDVTATSSSLATMSNEATTHNPNSTISRAIPVEGDTTIAKEAPVTTTTTPAVSEVSGRRNIRQALRPKRCKYEFYNYLPGRKRNEVKNEKLDKYPDKVNCSSGAGHRSGTSLATTLLPSSSASANHLNALADGRTSAATTTAASAAATTAGSSHRHATRASLVGGGHSLQGVLRPQQTMREILASVPGVSKKLLPECDRLVEGSRISAAALNNEFFSKACQEWKERLAEGEFTPENQQRLKQEEEKEQTKMDPWKMKHFEQVWGQRTFTDIPKATGSSPISRPRSPQVTSPMRRKTKRVSTLFKPRSLAVTGGGNGSSNSSGGSAKAASPMSSVPTASPSAISSTAAAVAVAVVVPSTAAVSASPSTTASTITTSSSGSTVVTGANDDINSRVDGQVPLLGTQDIASNLKRPLFVATDFGGETGASDFESVSPSKRQRYSPGQKYSNARILAQTKGQAEVSRLQKTVQGSLNSTWGGSQEKQTSPVTASNTPLIHPPRLQAALLQVSKSSPPAGLSSNNASNNSSSSGSSSSIGSSSSGGSNPDGGGGGNTDACKNSPHASQSRVLAQLKAPTQSPASCAAIVVKSQAKSKSHIRNSTNSNQSKTTIATTPTESDSASPSNKFHTNVFALVDEENHSSSSSSCLDGLASVPPPRSSSAPPSTLSNSKNSKQVVESTATDNNNMGRSASVDDSINSLYSNSQQKESSSPSASDHMPDDAVDDAADTEHKLNLSQEEVNFLSRAGTATAPEQKEPPSNSTSVSTDVQSSSPSPLSHNTLLPPPPPPSSSLPLSSTTTPSNVVSGCPSPQTQHSPMTQILQPDSVGSVQNIALNLANNVEAHISSLLSTPVSIIATTTPVHVIGATSVGNPVHVIQSTVLPSVVAAAAAAATAGPVPNGGCGIAQSPNCACSLKAMVMCKKCGAFCHDDCIGPSRLCVTCLITT</sequence>
<feature type="region of interest" description="Disordered" evidence="10">
    <location>
        <begin position="640"/>
        <end position="706"/>
    </location>
</feature>
<feature type="region of interest" description="Disordered" evidence="10">
    <location>
        <begin position="556"/>
        <end position="578"/>
    </location>
</feature>
<evidence type="ECO:0000256" key="2">
    <source>
        <dbReference type="ARBA" id="ARBA00006391"/>
    </source>
</evidence>
<keyword evidence="13" id="KW-1185">Reference proteome</keyword>
<comment type="caution">
    <text evidence="12">The sequence shown here is derived from an EMBL/GenBank/DDBJ whole genome shotgun (WGS) entry which is preliminary data.</text>
</comment>
<gene>
    <name evidence="12" type="ORF">SPHA_43151</name>
</gene>
<dbReference type="Pfam" id="PF13922">
    <property type="entry name" value="PHD_3"/>
    <property type="match status" value="1"/>
</dbReference>
<dbReference type="InterPro" id="IPR024811">
    <property type="entry name" value="ASX/ASX-like"/>
</dbReference>
<feature type="compositionally biased region" description="Low complexity" evidence="10">
    <location>
        <begin position="827"/>
        <end position="843"/>
    </location>
</feature>
<evidence type="ECO:0000259" key="11">
    <source>
        <dbReference type="PROSITE" id="PS51916"/>
    </source>
</evidence>
<dbReference type="PROSITE" id="PS51916">
    <property type="entry name" value="DEUBAD"/>
    <property type="match status" value="1"/>
</dbReference>
<reference evidence="12" key="1">
    <citation type="submission" date="2021-01" db="EMBL/GenBank/DDBJ databases">
        <authorList>
            <person name="Li R."/>
            <person name="Bekaert M."/>
        </authorList>
    </citation>
    <scope>NUCLEOTIDE SEQUENCE</scope>
    <source>
        <strain evidence="12">Farmed</strain>
    </source>
</reference>
<feature type="compositionally biased region" description="Polar residues" evidence="10">
    <location>
        <begin position="727"/>
        <end position="753"/>
    </location>
</feature>
<feature type="region of interest" description="Disordered" evidence="10">
    <location>
        <begin position="602"/>
        <end position="625"/>
    </location>
</feature>
<dbReference type="PANTHER" id="PTHR13578:SF20">
    <property type="entry name" value="POLYCOMB PROTEIN ASX"/>
    <property type="match status" value="1"/>
</dbReference>
<evidence type="ECO:0000256" key="4">
    <source>
        <dbReference type="ARBA" id="ARBA00022723"/>
    </source>
</evidence>
<dbReference type="PANTHER" id="PTHR13578">
    <property type="entry name" value="ADDITIONAL SEX COMBS LIKE PROTEIN ASXL"/>
    <property type="match status" value="1"/>
</dbReference>
<feature type="compositionally biased region" description="Low complexity" evidence="10">
    <location>
        <begin position="641"/>
        <end position="673"/>
    </location>
</feature>
<keyword evidence="8" id="KW-0804">Transcription</keyword>
<dbReference type="GO" id="GO:0045944">
    <property type="term" value="P:positive regulation of transcription by RNA polymerase II"/>
    <property type="evidence" value="ECO:0007669"/>
    <property type="project" value="TreeGrafter"/>
</dbReference>
<evidence type="ECO:0000256" key="7">
    <source>
        <dbReference type="ARBA" id="ARBA00023015"/>
    </source>
</evidence>
<evidence type="ECO:0000313" key="12">
    <source>
        <dbReference type="EMBL" id="CAE1281953.1"/>
    </source>
</evidence>
<accession>A0A812CZC6</accession>
<proteinExistence type="inferred from homology"/>
<dbReference type="Proteomes" id="UP000597762">
    <property type="component" value="Unassembled WGS sequence"/>
</dbReference>
<dbReference type="GO" id="GO:0008270">
    <property type="term" value="F:zinc ion binding"/>
    <property type="evidence" value="ECO:0007669"/>
    <property type="project" value="UniProtKB-KW"/>
</dbReference>
<dbReference type="GO" id="GO:0003677">
    <property type="term" value="F:DNA binding"/>
    <property type="evidence" value="ECO:0007669"/>
    <property type="project" value="InterPro"/>
</dbReference>
<feature type="region of interest" description="Disordered" evidence="10">
    <location>
        <begin position="1"/>
        <end position="24"/>
    </location>
</feature>
<feature type="compositionally biased region" description="Basic and acidic residues" evidence="10">
    <location>
        <begin position="370"/>
        <end position="383"/>
    </location>
</feature>
<organism evidence="12 13">
    <name type="scientific">Acanthosepion pharaonis</name>
    <name type="common">Pharaoh cuttlefish</name>
    <name type="synonym">Sepia pharaonis</name>
    <dbReference type="NCBI Taxonomy" id="158019"/>
    <lineage>
        <taxon>Eukaryota</taxon>
        <taxon>Metazoa</taxon>
        <taxon>Spiralia</taxon>
        <taxon>Lophotrochozoa</taxon>
        <taxon>Mollusca</taxon>
        <taxon>Cephalopoda</taxon>
        <taxon>Coleoidea</taxon>
        <taxon>Decapodiformes</taxon>
        <taxon>Sepiida</taxon>
        <taxon>Sepiina</taxon>
        <taxon>Sepiidae</taxon>
        <taxon>Acanthosepion</taxon>
    </lineage>
</organism>
<keyword evidence="5" id="KW-0863">Zinc-finger</keyword>
<dbReference type="GO" id="GO:0003682">
    <property type="term" value="F:chromatin binding"/>
    <property type="evidence" value="ECO:0007669"/>
    <property type="project" value="TreeGrafter"/>
</dbReference>